<reference evidence="1 2" key="1">
    <citation type="submission" date="2021-06" db="EMBL/GenBank/DDBJ databases">
        <authorList>
            <person name="Kallberg Y."/>
            <person name="Tangrot J."/>
            <person name="Rosling A."/>
        </authorList>
    </citation>
    <scope>NUCLEOTIDE SEQUENCE [LARGE SCALE GENOMIC DNA]</scope>
    <source>
        <strain evidence="1 2">120-4 pot B 10/14</strain>
    </source>
</reference>
<organism evidence="1 2">
    <name type="scientific">Gigaspora margarita</name>
    <dbReference type="NCBI Taxonomy" id="4874"/>
    <lineage>
        <taxon>Eukaryota</taxon>
        <taxon>Fungi</taxon>
        <taxon>Fungi incertae sedis</taxon>
        <taxon>Mucoromycota</taxon>
        <taxon>Glomeromycotina</taxon>
        <taxon>Glomeromycetes</taxon>
        <taxon>Diversisporales</taxon>
        <taxon>Gigasporaceae</taxon>
        <taxon>Gigaspora</taxon>
    </lineage>
</organism>
<name>A0ABN7XHX3_GIGMA</name>
<keyword evidence="2" id="KW-1185">Reference proteome</keyword>
<dbReference type="EMBL" id="CAJVQB010140555">
    <property type="protein sequence ID" value="CAG8854630.1"/>
    <property type="molecule type" value="Genomic_DNA"/>
</dbReference>
<comment type="caution">
    <text evidence="1">The sequence shown here is derived from an EMBL/GenBank/DDBJ whole genome shotgun (WGS) entry which is preliminary data.</text>
</comment>
<sequence>CKEYGYDPVQEYCKICKRDDFDENGDYNPCWHFKEKINFLKVLEFAKFFKQYCDKYGDYYAV</sequence>
<proteinExistence type="predicted"/>
<gene>
    <name evidence="1" type="ORF">GMARGA_LOCUS43451</name>
</gene>
<protein>
    <submittedName>
        <fullName evidence="1">26179_t:CDS:1</fullName>
    </submittedName>
</protein>
<feature type="non-terminal residue" evidence="1">
    <location>
        <position position="62"/>
    </location>
</feature>
<evidence type="ECO:0000313" key="2">
    <source>
        <dbReference type="Proteomes" id="UP000789901"/>
    </source>
</evidence>
<dbReference type="Proteomes" id="UP000789901">
    <property type="component" value="Unassembled WGS sequence"/>
</dbReference>
<feature type="non-terminal residue" evidence="1">
    <location>
        <position position="1"/>
    </location>
</feature>
<evidence type="ECO:0000313" key="1">
    <source>
        <dbReference type="EMBL" id="CAG8854630.1"/>
    </source>
</evidence>
<accession>A0ABN7XHX3</accession>